<dbReference type="InterPro" id="IPR007874">
    <property type="entry name" value="MinC_N"/>
</dbReference>
<keyword evidence="10" id="KW-1185">Reference proteome</keyword>
<keyword evidence="2 6" id="KW-0132">Cell division</keyword>
<name>A0A1I3NKG2_9BACT</name>
<evidence type="ECO:0000256" key="4">
    <source>
        <dbReference type="ARBA" id="ARBA00023306"/>
    </source>
</evidence>
<evidence type="ECO:0000256" key="2">
    <source>
        <dbReference type="ARBA" id="ARBA00022618"/>
    </source>
</evidence>
<dbReference type="Pfam" id="PF03775">
    <property type="entry name" value="MinC_C"/>
    <property type="match status" value="1"/>
</dbReference>
<proteinExistence type="inferred from homology"/>
<evidence type="ECO:0000256" key="3">
    <source>
        <dbReference type="ARBA" id="ARBA00023210"/>
    </source>
</evidence>
<dbReference type="GO" id="GO:0000917">
    <property type="term" value="P:division septum assembly"/>
    <property type="evidence" value="ECO:0007669"/>
    <property type="project" value="UniProtKB-KW"/>
</dbReference>
<keyword evidence="3 6" id="KW-0717">Septation</keyword>
<keyword evidence="4 6" id="KW-0131">Cell cycle</keyword>
<comment type="function">
    <text evidence="5 6">Cell division inhibitor that blocks the formation of polar Z ring septums. Rapidly oscillates between the poles of the cell to destabilize FtsZ filaments that have formed before they mature into polar Z rings. Prevents FtsZ polymerization.</text>
</comment>
<dbReference type="InterPro" id="IPR005526">
    <property type="entry name" value="Septum_form_inhib_MinC_C"/>
</dbReference>
<gene>
    <name evidence="6" type="primary">minC</name>
    <name evidence="9" type="ORF">SAMN04488082_101306</name>
</gene>
<dbReference type="InterPro" id="IPR036145">
    <property type="entry name" value="MinC_C_sf"/>
</dbReference>
<dbReference type="GO" id="GO:0051302">
    <property type="term" value="P:regulation of cell division"/>
    <property type="evidence" value="ECO:0007669"/>
    <property type="project" value="InterPro"/>
</dbReference>
<dbReference type="AlphaFoldDB" id="A0A1I3NKG2"/>
<dbReference type="PANTHER" id="PTHR34108">
    <property type="entry name" value="SEPTUM SITE-DETERMINING PROTEIN MINC"/>
    <property type="match status" value="1"/>
</dbReference>
<evidence type="ECO:0000256" key="1">
    <source>
        <dbReference type="ARBA" id="ARBA00006291"/>
    </source>
</evidence>
<comment type="subunit">
    <text evidence="6">Interacts with MinD and FtsZ.</text>
</comment>
<dbReference type="Pfam" id="PF05209">
    <property type="entry name" value="MinC_N"/>
    <property type="match status" value="1"/>
</dbReference>
<dbReference type="EMBL" id="FORX01000001">
    <property type="protein sequence ID" value="SFJ09440.1"/>
    <property type="molecule type" value="Genomic_DNA"/>
</dbReference>
<sequence>MSSFEIKGKVAPCTLFRPLTVDLVDLGADVEERLGRTPEFFRNMAVIVDLSALGEMRNGLDLNGLVRLLRDQGMMPVGIQGGNEYHERLAPNLHLGVFPESRPAPGRASNGGASAPFGDAAAMVVDKPVRSGQQIYAKGRDLVVLAPVGQGSEVIADGNIHIYAPLRGRALAGVMGFEGARIFCKELRAELISVAGLYRVSEDLPENLHGASAQIRLSGRQLLIESL</sequence>
<evidence type="ECO:0000259" key="7">
    <source>
        <dbReference type="Pfam" id="PF03775"/>
    </source>
</evidence>
<dbReference type="InterPro" id="IPR016098">
    <property type="entry name" value="CAP/MinC_C"/>
</dbReference>
<dbReference type="InterPro" id="IPR013033">
    <property type="entry name" value="MinC"/>
</dbReference>
<dbReference type="RefSeq" id="WP_177192960.1">
    <property type="nucleotide sequence ID" value="NZ_FORX01000001.1"/>
</dbReference>
<protein>
    <recommendedName>
        <fullName evidence="6">Probable septum site-determining protein MinC</fullName>
    </recommendedName>
</protein>
<comment type="similarity">
    <text evidence="1 6">Belongs to the MinC family.</text>
</comment>
<dbReference type="STRING" id="52560.SAMN04488082_101306"/>
<dbReference type="PANTHER" id="PTHR34108:SF1">
    <property type="entry name" value="SEPTUM SITE-DETERMINING PROTEIN MINC"/>
    <property type="match status" value="1"/>
</dbReference>
<evidence type="ECO:0000256" key="5">
    <source>
        <dbReference type="ARBA" id="ARBA00025606"/>
    </source>
</evidence>
<dbReference type="NCBIfam" id="TIGR01222">
    <property type="entry name" value="minC"/>
    <property type="match status" value="1"/>
</dbReference>
<dbReference type="GO" id="GO:1901891">
    <property type="term" value="P:regulation of cell septum assembly"/>
    <property type="evidence" value="ECO:0007669"/>
    <property type="project" value="InterPro"/>
</dbReference>
<evidence type="ECO:0000313" key="10">
    <source>
        <dbReference type="Proteomes" id="UP000198635"/>
    </source>
</evidence>
<dbReference type="GO" id="GO:0000902">
    <property type="term" value="P:cell morphogenesis"/>
    <property type="evidence" value="ECO:0007669"/>
    <property type="project" value="InterPro"/>
</dbReference>
<dbReference type="Gene3D" id="2.160.20.70">
    <property type="match status" value="1"/>
</dbReference>
<feature type="domain" description="Septum formation inhibitor MinC N-terminal" evidence="8">
    <location>
        <begin position="4"/>
        <end position="76"/>
    </location>
</feature>
<dbReference type="Gene3D" id="3.30.70.260">
    <property type="match status" value="1"/>
</dbReference>
<evidence type="ECO:0000256" key="6">
    <source>
        <dbReference type="HAMAP-Rule" id="MF_00267"/>
    </source>
</evidence>
<accession>A0A1I3NKG2</accession>
<feature type="domain" description="Septum formation inhibitor MinC C-terminal" evidence="7">
    <location>
        <begin position="124"/>
        <end position="225"/>
    </location>
</feature>
<dbReference type="HAMAP" id="MF_00267">
    <property type="entry name" value="MinC"/>
    <property type="match status" value="1"/>
</dbReference>
<reference evidence="10" key="1">
    <citation type="submission" date="2016-10" db="EMBL/GenBank/DDBJ databases">
        <authorList>
            <person name="Varghese N."/>
            <person name="Submissions S."/>
        </authorList>
    </citation>
    <scope>NUCLEOTIDE SEQUENCE [LARGE SCALE GENOMIC DNA]</scope>
    <source>
        <strain evidence="10">DSM 5918</strain>
    </source>
</reference>
<evidence type="ECO:0000259" key="8">
    <source>
        <dbReference type="Pfam" id="PF05209"/>
    </source>
</evidence>
<evidence type="ECO:0000313" key="9">
    <source>
        <dbReference type="EMBL" id="SFJ09440.1"/>
    </source>
</evidence>
<organism evidence="9 10">
    <name type="scientific">Desulfomicrobium apsheronum</name>
    <dbReference type="NCBI Taxonomy" id="52560"/>
    <lineage>
        <taxon>Bacteria</taxon>
        <taxon>Pseudomonadati</taxon>
        <taxon>Thermodesulfobacteriota</taxon>
        <taxon>Desulfovibrionia</taxon>
        <taxon>Desulfovibrionales</taxon>
        <taxon>Desulfomicrobiaceae</taxon>
        <taxon>Desulfomicrobium</taxon>
    </lineage>
</organism>
<dbReference type="SUPFAM" id="SSF63848">
    <property type="entry name" value="Cell-division inhibitor MinC, C-terminal domain"/>
    <property type="match status" value="1"/>
</dbReference>
<dbReference type="Proteomes" id="UP000198635">
    <property type="component" value="Unassembled WGS sequence"/>
</dbReference>